<keyword evidence="4 13" id="KW-0227">DNA damage</keyword>
<evidence type="ECO:0000256" key="5">
    <source>
        <dbReference type="ARBA" id="ARBA00022801"/>
    </source>
</evidence>
<name>A0A2A5C843_9GAMM</name>
<dbReference type="InterPro" id="IPR001650">
    <property type="entry name" value="Helicase_C-like"/>
</dbReference>
<dbReference type="Gene3D" id="3.90.1150.50">
    <property type="entry name" value="Transcription-repair-coupling factor, D7 domain"/>
    <property type="match status" value="1"/>
</dbReference>
<evidence type="ECO:0000256" key="8">
    <source>
        <dbReference type="ARBA" id="ARBA00023125"/>
    </source>
</evidence>
<dbReference type="InterPro" id="IPR011545">
    <property type="entry name" value="DEAD/DEAH_box_helicase_dom"/>
</dbReference>
<organism evidence="16 17">
    <name type="scientific">SAR86 cluster bacterium</name>
    <dbReference type="NCBI Taxonomy" id="2030880"/>
    <lineage>
        <taxon>Bacteria</taxon>
        <taxon>Pseudomonadati</taxon>
        <taxon>Pseudomonadota</taxon>
        <taxon>Gammaproteobacteria</taxon>
        <taxon>SAR86 cluster</taxon>
    </lineage>
</organism>
<dbReference type="InterPro" id="IPR005118">
    <property type="entry name" value="TRCF_C"/>
</dbReference>
<dbReference type="Gene3D" id="3.30.2060.10">
    <property type="entry name" value="Penicillin-binding protein 1b domain"/>
    <property type="match status" value="1"/>
</dbReference>
<protein>
    <recommendedName>
        <fullName evidence="12 13">Transcription-repair-coupling factor</fullName>
        <shortName evidence="13">TRCF</shortName>
        <ecNumber evidence="13">3.6.4.-</ecNumber>
    </recommendedName>
</protein>
<dbReference type="GO" id="GO:0000716">
    <property type="term" value="P:transcription-coupled nucleotide-excision repair, DNA damage recognition"/>
    <property type="evidence" value="ECO:0007669"/>
    <property type="project" value="UniProtKB-UniRule"/>
</dbReference>
<keyword evidence="5 13" id="KW-0378">Hydrolase</keyword>
<dbReference type="PROSITE" id="PS51192">
    <property type="entry name" value="HELICASE_ATP_BIND_1"/>
    <property type="match status" value="1"/>
</dbReference>
<evidence type="ECO:0000313" key="16">
    <source>
        <dbReference type="EMBL" id="PCJ39648.1"/>
    </source>
</evidence>
<evidence type="ECO:0000256" key="9">
    <source>
        <dbReference type="ARBA" id="ARBA00023204"/>
    </source>
</evidence>
<dbReference type="FunFam" id="3.40.50.300:FF:000300">
    <property type="entry name" value="Transcription-repair-coupling factor"/>
    <property type="match status" value="1"/>
</dbReference>
<evidence type="ECO:0000259" key="14">
    <source>
        <dbReference type="PROSITE" id="PS51192"/>
    </source>
</evidence>
<dbReference type="NCBIfam" id="TIGR00580">
    <property type="entry name" value="mfd"/>
    <property type="match status" value="1"/>
</dbReference>
<comment type="caution">
    <text evidence="16">The sequence shown here is derived from an EMBL/GenBank/DDBJ whole genome shotgun (WGS) entry which is preliminary data.</text>
</comment>
<dbReference type="PANTHER" id="PTHR47964">
    <property type="entry name" value="ATP-DEPENDENT DNA HELICASE HOMOLOG RECG, CHLOROPLASTIC"/>
    <property type="match status" value="1"/>
</dbReference>
<evidence type="ECO:0000259" key="15">
    <source>
        <dbReference type="PROSITE" id="PS51194"/>
    </source>
</evidence>
<comment type="function">
    <text evidence="13">Couples transcription and DNA repair by recognizing RNA polymerase (RNAP) stalled at DNA lesions. Mediates ATP-dependent release of RNAP and its truncated transcript from the DNA, and recruitment of nucleotide excision repair machinery to the damaged site.</text>
</comment>
<feature type="domain" description="Helicase C-terminal" evidence="15">
    <location>
        <begin position="809"/>
        <end position="963"/>
    </location>
</feature>
<dbReference type="InterPro" id="IPR036101">
    <property type="entry name" value="CarD-like/TRCF_RID_sf"/>
</dbReference>
<dbReference type="InterPro" id="IPR037235">
    <property type="entry name" value="TRCF-like_C_D7"/>
</dbReference>
<dbReference type="Pfam" id="PF00270">
    <property type="entry name" value="DEAD"/>
    <property type="match status" value="1"/>
</dbReference>
<reference evidence="17" key="1">
    <citation type="submission" date="2017-08" db="EMBL/GenBank/DDBJ databases">
        <title>A dynamic microbial community with high functional redundancy inhabits the cold, oxic subseafloor aquifer.</title>
        <authorList>
            <person name="Tully B.J."/>
            <person name="Wheat C.G."/>
            <person name="Glazer B.T."/>
            <person name="Huber J.A."/>
        </authorList>
    </citation>
    <scope>NUCLEOTIDE SEQUENCE [LARGE SCALE GENOMIC DNA]</scope>
</reference>
<dbReference type="InterPro" id="IPR003711">
    <property type="entry name" value="CarD-like/TRCF_RID"/>
</dbReference>
<dbReference type="FunFam" id="3.40.50.300:FF:000546">
    <property type="entry name" value="Transcription-repair-coupling factor"/>
    <property type="match status" value="1"/>
</dbReference>
<comment type="subcellular location">
    <subcellularLocation>
        <location evidence="1 13">Cytoplasm</location>
    </subcellularLocation>
</comment>
<dbReference type="GO" id="GO:0006355">
    <property type="term" value="P:regulation of DNA-templated transcription"/>
    <property type="evidence" value="ECO:0007669"/>
    <property type="project" value="UniProtKB-UniRule"/>
</dbReference>
<dbReference type="InterPro" id="IPR047112">
    <property type="entry name" value="RecG/Mfd"/>
</dbReference>
<dbReference type="EMBL" id="NVWI01000013">
    <property type="protein sequence ID" value="PCJ39648.1"/>
    <property type="molecule type" value="Genomic_DNA"/>
</dbReference>
<dbReference type="NCBIfam" id="NF007966">
    <property type="entry name" value="PRK10689.1"/>
    <property type="match status" value="1"/>
</dbReference>
<evidence type="ECO:0000256" key="11">
    <source>
        <dbReference type="ARBA" id="ARBA00061399"/>
    </source>
</evidence>
<evidence type="ECO:0000256" key="10">
    <source>
        <dbReference type="ARBA" id="ARBA00061104"/>
    </source>
</evidence>
<dbReference type="Pfam" id="PF00271">
    <property type="entry name" value="Helicase_C"/>
    <property type="match status" value="1"/>
</dbReference>
<evidence type="ECO:0000256" key="1">
    <source>
        <dbReference type="ARBA" id="ARBA00004496"/>
    </source>
</evidence>
<dbReference type="PANTHER" id="PTHR47964:SF1">
    <property type="entry name" value="ATP-DEPENDENT DNA HELICASE HOMOLOG RECG, CHLOROPLASTIC"/>
    <property type="match status" value="1"/>
</dbReference>
<proteinExistence type="inferred from homology"/>
<evidence type="ECO:0000256" key="13">
    <source>
        <dbReference type="HAMAP-Rule" id="MF_00969"/>
    </source>
</evidence>
<accession>A0A2A5C843</accession>
<sequence length="1158" mass="131017">MTQFTIFSPPLDKSTLTPGSRQKWDGFTGSSSALCIANCTKSYPGLVLVLTENSQQAQRLKSELAFFCKTGKPDNHIYLEEFPDWETLPYDNFSPHQDIISQRLDILSTLKNLKSGILIASISTALHRLIPVSYLQGRSLTFSLGQELDINALRLNLGNAGYRNVDAVYEHGEFALRGSILDIFPMGSQTPYRIELFDNEIESLRSFDPETQISQERITAIRLLPGKEYPLDQSGIETFRQNFRAEFDIDLRLCPMYEDVSQGIATAGIEYYLPLFFPELTTVFDYLPENTLIMSNGSIQSGAEQFWREINSRYEDRRYDQQLPILSPDKVFVPLNDCFAAINHYPQINLNSQQQKKTQIQINTQNFPELEIDHKLENPLSALQKFLVDNSQTPILFCTDSAGRRETLLDLLKNIQVYPEVVDSWETFVTQKPQLAITVAPLEIGFWLQEPELIVITESQLFIHHVSQHRRRGKLKDNTDFIVKSLTELSIGAPVVHIDHGVGRYQGLQSFDVEGQQTEFLVLEYANQAKLYVPVSSLHLINRYSGADADTAPLHKLGSDQWIKARRKAAEKVVDVAAELLDIYARREAKQGQLFTLPTQDYQTFKNSFPFEETEDQIETIQAVIDDMTSTKAMDRLICGDVGFGKTEVALRAAFIAVHNHKQVAILVPTTLLAQQHFDNFKDRFADWPVKIALLSRFVVNAEQDISLKELEDGKIDIVIGTHKLLQPSVKYKSLGLLIIDEEHRFGVRQKEMLKALRADVDILTLTATPIPRTLNMAMSGMRDLSIIASPPARRLSIKTFIRQSNPPLIKEAILRELLRGGQVFFLHNEVKTIEKAAEDVRNLIPEARVAVAHGQLRERELERVMSEFYHKQYNVLVCSTIIETGIDIPNANTIIIERADKFGLAQLHQLRGRVGRSHHQAYAYMLTPPPKSMSNNAKKRVDAIAAADTLGAGFTLASHDLEIRGAGELLGDEQSGHIQTIGFSLYSEMLEQTIKLMKAGKQLDLDKPLQESTEINLHIPALIPDDYLPDVHLRLLMYKRIANARSSEELRELKVEMIDRFGLLPQPVNFLFSVTELKLEAEQLGIAKIEANVKVGKIYFKSDTVVDPYSLVKLVQEQAGVFNLSGGNELKFNHDNIDPDDRLEFVRNTLHLLKKAA</sequence>
<dbReference type="GO" id="GO:0003678">
    <property type="term" value="F:DNA helicase activity"/>
    <property type="evidence" value="ECO:0007669"/>
    <property type="project" value="TreeGrafter"/>
</dbReference>
<dbReference type="AlphaFoldDB" id="A0A2A5C843"/>
<dbReference type="InterPro" id="IPR048635">
    <property type="entry name" value="MFD_D3"/>
</dbReference>
<dbReference type="Pfam" id="PF02559">
    <property type="entry name" value="CarD_TRCF_RID"/>
    <property type="match status" value="1"/>
</dbReference>
<dbReference type="GO" id="GO:0005524">
    <property type="term" value="F:ATP binding"/>
    <property type="evidence" value="ECO:0007669"/>
    <property type="project" value="UniProtKB-UniRule"/>
</dbReference>
<dbReference type="EC" id="3.6.4.-" evidence="13"/>
<keyword evidence="2 13" id="KW-0963">Cytoplasm</keyword>
<dbReference type="CDD" id="cd17991">
    <property type="entry name" value="DEXHc_TRCF"/>
    <property type="match status" value="1"/>
</dbReference>
<dbReference type="Gene3D" id="3.40.50.300">
    <property type="entry name" value="P-loop containing nucleotide triphosphate hydrolases"/>
    <property type="match status" value="2"/>
</dbReference>
<feature type="domain" description="Helicase ATP-binding" evidence="14">
    <location>
        <begin position="627"/>
        <end position="788"/>
    </location>
</feature>
<dbReference type="SUPFAM" id="SSF143517">
    <property type="entry name" value="TRCF domain-like"/>
    <property type="match status" value="1"/>
</dbReference>
<dbReference type="SMART" id="SM00490">
    <property type="entry name" value="HELICc"/>
    <property type="match status" value="1"/>
</dbReference>
<dbReference type="InterPro" id="IPR041471">
    <property type="entry name" value="UvrB_inter"/>
</dbReference>
<dbReference type="Gene3D" id="2.40.10.170">
    <property type="match status" value="1"/>
</dbReference>
<dbReference type="InterPro" id="IPR004576">
    <property type="entry name" value="Mfd"/>
</dbReference>
<evidence type="ECO:0000256" key="6">
    <source>
        <dbReference type="ARBA" id="ARBA00022806"/>
    </source>
</evidence>
<dbReference type="InterPro" id="IPR027417">
    <property type="entry name" value="P-loop_NTPase"/>
</dbReference>
<dbReference type="Gene3D" id="3.40.50.11140">
    <property type="match status" value="1"/>
</dbReference>
<comment type="similarity">
    <text evidence="11 13">In the C-terminal section; belongs to the helicase family. RecG subfamily.</text>
</comment>
<evidence type="ECO:0000313" key="17">
    <source>
        <dbReference type="Proteomes" id="UP000228987"/>
    </source>
</evidence>
<evidence type="ECO:0000256" key="2">
    <source>
        <dbReference type="ARBA" id="ARBA00022490"/>
    </source>
</evidence>
<dbReference type="SUPFAM" id="SSF52540">
    <property type="entry name" value="P-loop containing nucleoside triphosphate hydrolases"/>
    <property type="match status" value="4"/>
</dbReference>
<dbReference type="SMART" id="SM01058">
    <property type="entry name" value="CarD_TRCF"/>
    <property type="match status" value="1"/>
</dbReference>
<dbReference type="CDD" id="cd18810">
    <property type="entry name" value="SF2_C_TRCF"/>
    <property type="match status" value="1"/>
</dbReference>
<dbReference type="GO" id="GO:0003684">
    <property type="term" value="F:damaged DNA binding"/>
    <property type="evidence" value="ECO:0007669"/>
    <property type="project" value="InterPro"/>
</dbReference>
<dbReference type="SMART" id="SM00982">
    <property type="entry name" value="TRCF"/>
    <property type="match status" value="1"/>
</dbReference>
<keyword evidence="3 13" id="KW-0547">Nucleotide-binding</keyword>
<dbReference type="GO" id="GO:0016787">
    <property type="term" value="F:hydrolase activity"/>
    <property type="evidence" value="ECO:0007669"/>
    <property type="project" value="UniProtKB-KW"/>
</dbReference>
<evidence type="ECO:0000256" key="3">
    <source>
        <dbReference type="ARBA" id="ARBA00022741"/>
    </source>
</evidence>
<keyword evidence="7 13" id="KW-0067">ATP-binding</keyword>
<keyword evidence="6" id="KW-0347">Helicase</keyword>
<evidence type="ECO:0000256" key="12">
    <source>
        <dbReference type="ARBA" id="ARBA00070128"/>
    </source>
</evidence>
<dbReference type="PROSITE" id="PS51194">
    <property type="entry name" value="HELICASE_CTER"/>
    <property type="match status" value="1"/>
</dbReference>
<dbReference type="SMART" id="SM00487">
    <property type="entry name" value="DEXDc"/>
    <property type="match status" value="1"/>
</dbReference>
<evidence type="ECO:0000256" key="7">
    <source>
        <dbReference type="ARBA" id="ARBA00022840"/>
    </source>
</evidence>
<comment type="similarity">
    <text evidence="10 13">In the N-terminal section; belongs to the UvrB family.</text>
</comment>
<keyword evidence="8 13" id="KW-0238">DNA-binding</keyword>
<dbReference type="Gene3D" id="3.40.50.11180">
    <property type="match status" value="1"/>
</dbReference>
<dbReference type="HAMAP" id="MF_00969">
    <property type="entry name" value="TRCF"/>
    <property type="match status" value="1"/>
</dbReference>
<dbReference type="SUPFAM" id="SSF141259">
    <property type="entry name" value="CarD-like"/>
    <property type="match status" value="1"/>
</dbReference>
<dbReference type="Proteomes" id="UP000228987">
    <property type="component" value="Unassembled WGS sequence"/>
</dbReference>
<keyword evidence="9 13" id="KW-0234">DNA repair</keyword>
<evidence type="ECO:0000256" key="4">
    <source>
        <dbReference type="ARBA" id="ARBA00022763"/>
    </source>
</evidence>
<dbReference type="Pfam" id="PF21132">
    <property type="entry name" value="MFD_D3"/>
    <property type="match status" value="1"/>
</dbReference>
<dbReference type="GO" id="GO:0005737">
    <property type="term" value="C:cytoplasm"/>
    <property type="evidence" value="ECO:0007669"/>
    <property type="project" value="UniProtKB-SubCell"/>
</dbReference>
<dbReference type="Pfam" id="PF17757">
    <property type="entry name" value="UvrB_inter"/>
    <property type="match status" value="1"/>
</dbReference>
<dbReference type="InterPro" id="IPR014001">
    <property type="entry name" value="Helicase_ATP-bd"/>
</dbReference>
<dbReference type="Pfam" id="PF03461">
    <property type="entry name" value="TRCF"/>
    <property type="match status" value="1"/>
</dbReference>
<gene>
    <name evidence="13" type="primary">mfd</name>
    <name evidence="16" type="ORF">COA71_13460</name>
</gene>